<reference evidence="2" key="2">
    <citation type="journal article" date="2022" name="Nat. Biotechnol.">
        <title>Carbon-negative production of acetone and isopropanol by gas fermentation at industrial pilot scale.</title>
        <authorList>
            <person name="Liew F.E."/>
            <person name="Nogle R."/>
            <person name="Abdalla T."/>
            <person name="Rasor B.J."/>
            <person name="Canter C."/>
            <person name="Jensen R.O."/>
            <person name="Wang L."/>
            <person name="Strutz J."/>
            <person name="Chirania P."/>
            <person name="De Tissera S."/>
            <person name="Mueller A.P."/>
            <person name="Ruan Z."/>
            <person name="Gao A."/>
            <person name="Tran L."/>
            <person name="Engle N.L."/>
            <person name="Bromley J.C."/>
            <person name="Daniell J."/>
            <person name="Conrado R."/>
            <person name="Tschaplinski T.J."/>
            <person name="Giannone R.J."/>
            <person name="Hettich R.L."/>
            <person name="Karim A.S."/>
            <person name="Simpson S.D."/>
            <person name="Brown S.D."/>
            <person name="Leang C."/>
            <person name="Jewett M.C."/>
            <person name="Kopke M."/>
        </authorList>
    </citation>
    <scope>NUCLEOTIDE SEQUENCE</scope>
    <source>
        <strain evidence="2">DJ080</strain>
    </source>
</reference>
<dbReference type="AlphaFoldDB" id="A0AAX0B496"/>
<comment type="caution">
    <text evidence="2">The sequence shown here is derived from an EMBL/GenBank/DDBJ whole genome shotgun (WGS) entry which is preliminary data.</text>
</comment>
<organism evidence="2 3">
    <name type="scientific">Clostridium beijerinckii</name>
    <name type="common">Clostridium MP</name>
    <dbReference type="NCBI Taxonomy" id="1520"/>
    <lineage>
        <taxon>Bacteria</taxon>
        <taxon>Bacillati</taxon>
        <taxon>Bacillota</taxon>
        <taxon>Clostridia</taxon>
        <taxon>Eubacteriales</taxon>
        <taxon>Clostridiaceae</taxon>
        <taxon>Clostridium</taxon>
    </lineage>
</organism>
<protein>
    <submittedName>
        <fullName evidence="2">Uncharacterized protein</fullName>
    </submittedName>
</protein>
<reference evidence="2" key="1">
    <citation type="submission" date="2020-05" db="EMBL/GenBank/DDBJ databases">
        <authorList>
            <person name="Brown S."/>
            <person name="Huntemann M."/>
            <person name="Clum A."/>
            <person name="Spunde A."/>
            <person name="Palaniappan K."/>
            <person name="Ritter S."/>
            <person name="Mikhailova N."/>
            <person name="Chen I.-M."/>
            <person name="Stamatis D."/>
            <person name="Reddy T."/>
            <person name="O'Malley R."/>
            <person name="Daum C."/>
            <person name="Shapiro N."/>
            <person name="Ivanova N."/>
            <person name="Kyrpides N."/>
            <person name="Woyke T."/>
        </authorList>
    </citation>
    <scope>NUCLEOTIDE SEQUENCE</scope>
    <source>
        <strain evidence="2">DJ080</strain>
    </source>
</reference>
<dbReference type="Proteomes" id="UP001193748">
    <property type="component" value="Unassembled WGS sequence"/>
</dbReference>
<dbReference type="EMBL" id="JABSWW010000001">
    <property type="protein sequence ID" value="NRT88543.1"/>
    <property type="molecule type" value="Genomic_DNA"/>
</dbReference>
<name>A0AAX0B496_CLOBE</name>
<evidence type="ECO:0000313" key="2">
    <source>
        <dbReference type="EMBL" id="NRT90195.1"/>
    </source>
</evidence>
<sequence length="92" mass="10774">MEEINIRNILNTYKKFSKRQREILEKLAKTKEIFTFENLQKELQADEEAKELLQKIRLVVNGEYKKAGVSKSKLVSSNNNNNNGVEEIELMM</sequence>
<gene>
    <name evidence="1" type="ORF">B0H41_002222</name>
    <name evidence="2" type="ORF">B0H41_003874</name>
</gene>
<dbReference type="EMBL" id="JABSWW010000001">
    <property type="protein sequence ID" value="NRT90195.1"/>
    <property type="molecule type" value="Genomic_DNA"/>
</dbReference>
<proteinExistence type="predicted"/>
<dbReference type="RefSeq" id="WP_173710867.1">
    <property type="nucleotide sequence ID" value="NZ_CP107022.1"/>
</dbReference>
<evidence type="ECO:0000313" key="1">
    <source>
        <dbReference type="EMBL" id="NRT88543.1"/>
    </source>
</evidence>
<evidence type="ECO:0000313" key="3">
    <source>
        <dbReference type="Proteomes" id="UP001193748"/>
    </source>
</evidence>
<accession>A0AAX0B496</accession>